<accession>A0A2Y9BLR9</accession>
<sequence>MVTYDELFTFVIMLCAVITLVVMLTKRKK</sequence>
<keyword evidence="1" id="KW-0472">Membrane</keyword>
<keyword evidence="3" id="KW-1185">Reference proteome</keyword>
<dbReference type="Proteomes" id="UP000245845">
    <property type="component" value="Unassembled WGS sequence"/>
</dbReference>
<evidence type="ECO:0000256" key="1">
    <source>
        <dbReference type="SAM" id="Phobius"/>
    </source>
</evidence>
<proteinExistence type="predicted"/>
<name>A0A2Y9BLR9_9FIRM</name>
<keyword evidence="1" id="KW-0812">Transmembrane</keyword>
<gene>
    <name evidence="2" type="ORF">A8806_11222</name>
</gene>
<evidence type="ECO:0008006" key="4">
    <source>
        <dbReference type="Google" id="ProtNLM"/>
    </source>
</evidence>
<evidence type="ECO:0000313" key="2">
    <source>
        <dbReference type="EMBL" id="PWJ23778.1"/>
    </source>
</evidence>
<evidence type="ECO:0000313" key="3">
    <source>
        <dbReference type="Proteomes" id="UP000245845"/>
    </source>
</evidence>
<dbReference type="AlphaFoldDB" id="A0A2Y9BLR9"/>
<feature type="transmembrane region" description="Helical" evidence="1">
    <location>
        <begin position="6"/>
        <end position="25"/>
    </location>
</feature>
<protein>
    <recommendedName>
        <fullName evidence="4">Holin-like toxin</fullName>
    </recommendedName>
</protein>
<reference evidence="2 3" key="1">
    <citation type="submission" date="2018-05" db="EMBL/GenBank/DDBJ databases">
        <title>The Hungate 1000. A catalogue of reference genomes from the rumen microbiome.</title>
        <authorList>
            <person name="Kelly W."/>
        </authorList>
    </citation>
    <scope>NUCLEOTIDE SEQUENCE [LARGE SCALE GENOMIC DNA]</scope>
    <source>
        <strain evidence="2 3">NLAE-zl-C242</strain>
    </source>
</reference>
<keyword evidence="1" id="KW-1133">Transmembrane helix</keyword>
<dbReference type="EMBL" id="QGDL01000012">
    <property type="protein sequence ID" value="PWJ23778.1"/>
    <property type="molecule type" value="Genomic_DNA"/>
</dbReference>
<comment type="caution">
    <text evidence="2">The sequence shown here is derived from an EMBL/GenBank/DDBJ whole genome shotgun (WGS) entry which is preliminary data.</text>
</comment>
<organism evidence="2 3">
    <name type="scientific">Faecalicatena orotica</name>
    <dbReference type="NCBI Taxonomy" id="1544"/>
    <lineage>
        <taxon>Bacteria</taxon>
        <taxon>Bacillati</taxon>
        <taxon>Bacillota</taxon>
        <taxon>Clostridia</taxon>
        <taxon>Lachnospirales</taxon>
        <taxon>Lachnospiraceae</taxon>
        <taxon>Faecalicatena</taxon>
    </lineage>
</organism>